<dbReference type="EMBL" id="SNRV01000002">
    <property type="protein sequence ID" value="TEW31019.1"/>
    <property type="molecule type" value="Genomic_DNA"/>
</dbReference>
<gene>
    <name evidence="8" type="primary">ihfA</name>
    <name evidence="8" type="synonym">himA</name>
    <name evidence="12" type="ORF">E2R48_02330</name>
    <name evidence="11" type="ORF">JFL49_05415</name>
</gene>
<evidence type="ECO:0000313" key="13">
    <source>
        <dbReference type="Proteomes" id="UP000297565"/>
    </source>
</evidence>
<dbReference type="NCBIfam" id="TIGR00987">
    <property type="entry name" value="himA"/>
    <property type="match status" value="1"/>
</dbReference>
<keyword evidence="7 8" id="KW-0233">DNA recombination</keyword>
<keyword evidence="14" id="KW-1185">Reference proteome</keyword>
<comment type="function">
    <text evidence="8 10">This protein is one of the two subunits of integration host factor, a specific DNA-binding protein that functions in genetic recombination as well as in transcriptional and translational control.</text>
</comment>
<keyword evidence="3 8" id="KW-0810">Translation regulation</keyword>
<dbReference type="PRINTS" id="PR01727">
    <property type="entry name" value="DNABINDINGHU"/>
</dbReference>
<dbReference type="AlphaFoldDB" id="A0A9Q6YYA7"/>
<dbReference type="HAMAP" id="MF_00380">
    <property type="entry name" value="IHF_alpha"/>
    <property type="match status" value="1"/>
</dbReference>
<dbReference type="Gene3D" id="4.10.520.10">
    <property type="entry name" value="IHF-like DNA-binding proteins"/>
    <property type="match status" value="1"/>
</dbReference>
<sequence length="97" mass="10922">MALTKIELKNSLIEQGLNKLEAKKVVEGFFEQIRVSLENGEDVKLSGFGNFELRDKSSRPGRNPKTGEAIPVSARRVVVFRPGQKLRSRVEKTKPKN</sequence>
<evidence type="ECO:0000313" key="14">
    <source>
        <dbReference type="Proteomes" id="UP000595373"/>
    </source>
</evidence>
<dbReference type="GO" id="GO:0006310">
    <property type="term" value="P:DNA recombination"/>
    <property type="evidence" value="ECO:0007669"/>
    <property type="project" value="UniProtKB-UniRule"/>
</dbReference>
<dbReference type="RefSeq" id="WP_011609015.1">
    <property type="nucleotide sequence ID" value="NZ_CP018802.1"/>
</dbReference>
<dbReference type="OrthoDB" id="9797747at2"/>
<keyword evidence="4 8" id="KW-0805">Transcription regulation</keyword>
<evidence type="ECO:0000256" key="10">
    <source>
        <dbReference type="RuleBase" id="RU004485"/>
    </source>
</evidence>
<name>A0A9Q6YYA7_HISSO</name>
<dbReference type="InterPro" id="IPR020816">
    <property type="entry name" value="Histone-like_DNA-bd_CS"/>
</dbReference>
<dbReference type="Pfam" id="PF00216">
    <property type="entry name" value="Bac_DNA_binding"/>
    <property type="match status" value="1"/>
</dbReference>
<evidence type="ECO:0000256" key="8">
    <source>
        <dbReference type="HAMAP-Rule" id="MF_00380"/>
    </source>
</evidence>
<organism evidence="11 14">
    <name type="scientific">Histophilus somni</name>
    <name type="common">Haemophilus somnus</name>
    <dbReference type="NCBI Taxonomy" id="731"/>
    <lineage>
        <taxon>Bacteria</taxon>
        <taxon>Pseudomonadati</taxon>
        <taxon>Pseudomonadota</taxon>
        <taxon>Gammaproteobacteria</taxon>
        <taxon>Pasteurellales</taxon>
        <taxon>Pasteurellaceae</taxon>
        <taxon>Histophilus</taxon>
    </lineage>
</organism>
<evidence type="ECO:0000256" key="3">
    <source>
        <dbReference type="ARBA" id="ARBA00022845"/>
    </source>
</evidence>
<keyword evidence="5 8" id="KW-0238">DNA-binding</keyword>
<dbReference type="GO" id="GO:0005829">
    <property type="term" value="C:cytosol"/>
    <property type="evidence" value="ECO:0007669"/>
    <property type="project" value="TreeGrafter"/>
</dbReference>
<proteinExistence type="inferred from homology"/>
<evidence type="ECO:0000256" key="5">
    <source>
        <dbReference type="ARBA" id="ARBA00023125"/>
    </source>
</evidence>
<dbReference type="PANTHER" id="PTHR33175:SF2">
    <property type="entry name" value="INTEGRATION HOST FACTOR SUBUNIT ALPHA"/>
    <property type="match status" value="1"/>
</dbReference>
<evidence type="ECO:0000256" key="7">
    <source>
        <dbReference type="ARBA" id="ARBA00023172"/>
    </source>
</evidence>
<evidence type="ECO:0000313" key="11">
    <source>
        <dbReference type="EMBL" id="QQF81536.1"/>
    </source>
</evidence>
<dbReference type="GO" id="GO:0030527">
    <property type="term" value="F:structural constituent of chromatin"/>
    <property type="evidence" value="ECO:0007669"/>
    <property type="project" value="InterPro"/>
</dbReference>
<dbReference type="Proteomes" id="UP000595373">
    <property type="component" value="Chromosome"/>
</dbReference>
<evidence type="ECO:0000256" key="1">
    <source>
        <dbReference type="ARBA" id="ARBA00010529"/>
    </source>
</evidence>
<dbReference type="PANTHER" id="PTHR33175">
    <property type="entry name" value="DNA-BINDING PROTEIN HU"/>
    <property type="match status" value="1"/>
</dbReference>
<dbReference type="InterPro" id="IPR010992">
    <property type="entry name" value="IHF-like_DNA-bd_dom_sf"/>
</dbReference>
<dbReference type="Proteomes" id="UP000297565">
    <property type="component" value="Unassembled WGS sequence"/>
</dbReference>
<dbReference type="EMBL" id="CP066558">
    <property type="protein sequence ID" value="QQF81536.1"/>
    <property type="molecule type" value="Genomic_DNA"/>
</dbReference>
<dbReference type="OMA" id="EDHEMSK"/>
<evidence type="ECO:0000256" key="4">
    <source>
        <dbReference type="ARBA" id="ARBA00023015"/>
    </source>
</evidence>
<dbReference type="GO" id="GO:0006355">
    <property type="term" value="P:regulation of DNA-templated transcription"/>
    <property type="evidence" value="ECO:0007669"/>
    <property type="project" value="UniProtKB-UniRule"/>
</dbReference>
<dbReference type="GO" id="GO:0003677">
    <property type="term" value="F:DNA binding"/>
    <property type="evidence" value="ECO:0007669"/>
    <property type="project" value="UniProtKB-UniRule"/>
</dbReference>
<dbReference type="NCBIfam" id="NF001401">
    <property type="entry name" value="PRK00285.1"/>
    <property type="match status" value="1"/>
</dbReference>
<dbReference type="GeneID" id="31487639"/>
<keyword evidence="6 8" id="KW-0804">Transcription</keyword>
<dbReference type="SUPFAM" id="SSF47729">
    <property type="entry name" value="IHF-like DNA-binding proteins"/>
    <property type="match status" value="1"/>
</dbReference>
<comment type="similarity">
    <text evidence="1 8 9">Belongs to the bacterial histone-like protein family.</text>
</comment>
<evidence type="ECO:0000256" key="6">
    <source>
        <dbReference type="ARBA" id="ARBA00023163"/>
    </source>
</evidence>
<dbReference type="InterPro" id="IPR005684">
    <property type="entry name" value="IHF_alpha"/>
</dbReference>
<dbReference type="CDD" id="cd13835">
    <property type="entry name" value="IHF_A"/>
    <property type="match status" value="1"/>
</dbReference>
<dbReference type="GO" id="GO:0009893">
    <property type="term" value="P:positive regulation of metabolic process"/>
    <property type="evidence" value="ECO:0007669"/>
    <property type="project" value="UniProtKB-ARBA"/>
</dbReference>
<dbReference type="SMART" id="SM00411">
    <property type="entry name" value="BHL"/>
    <property type="match status" value="1"/>
</dbReference>
<reference evidence="12 13" key="1">
    <citation type="submission" date="2019-03" db="EMBL/GenBank/DDBJ databases">
        <title>Horizontal Gene Transfer Machinery in Histophilus somni.</title>
        <authorList>
            <person name="Mostafa Nazari M."/>
            <person name="Liljebjelke K."/>
        </authorList>
    </citation>
    <scope>NUCLEOTIDE SEQUENCE [LARGE SCALE GENOMIC DNA]</scope>
    <source>
        <strain evidence="12 13">UOC-EPH-KLM-04</strain>
    </source>
</reference>
<evidence type="ECO:0000256" key="2">
    <source>
        <dbReference type="ARBA" id="ARBA00018329"/>
    </source>
</evidence>
<evidence type="ECO:0000256" key="9">
    <source>
        <dbReference type="RuleBase" id="RU003939"/>
    </source>
</evidence>
<accession>A0A9Q6YYA7</accession>
<reference evidence="11 14" key="2">
    <citation type="submission" date="2020-12" db="EMBL/GenBank/DDBJ databases">
        <title>ASc-MMNZ-VFA-070.</title>
        <authorList>
            <person name="Schryvers A."/>
            <person name="Mostafa Nazari M."/>
            <person name="Farshchi Andisi V."/>
            <person name="Timsit E."/>
            <person name="Walter Morck D."/>
        </authorList>
    </citation>
    <scope>NUCLEOTIDE SEQUENCE [LARGE SCALE GENOMIC DNA]</scope>
    <source>
        <strain evidence="11 14">ASc-MMNZ-VFA-070</strain>
    </source>
</reference>
<comment type="subunit">
    <text evidence="8 10">Heterodimer of an alpha and a beta chain.</text>
</comment>
<protein>
    <recommendedName>
        <fullName evidence="2 8">Integration host factor subunit alpha</fullName>
        <shortName evidence="8">IHF-alpha</shortName>
    </recommendedName>
</protein>
<dbReference type="GO" id="GO:0006417">
    <property type="term" value="P:regulation of translation"/>
    <property type="evidence" value="ECO:0007669"/>
    <property type="project" value="UniProtKB-UniRule"/>
</dbReference>
<dbReference type="InterPro" id="IPR000119">
    <property type="entry name" value="Hist_DNA-bd"/>
</dbReference>
<evidence type="ECO:0000313" key="12">
    <source>
        <dbReference type="EMBL" id="TEW31019.1"/>
    </source>
</evidence>
<dbReference type="PROSITE" id="PS00045">
    <property type="entry name" value="HISTONE_LIKE"/>
    <property type="match status" value="1"/>
</dbReference>
<dbReference type="SMR" id="A0A9Q6YYA7"/>